<comment type="caution">
    <text evidence="2">The sequence shown here is derived from an EMBL/GenBank/DDBJ whole genome shotgun (WGS) entry which is preliminary data.</text>
</comment>
<accession>A0A1U7LU64</accession>
<dbReference type="EMBL" id="LXFE01000235">
    <property type="protein sequence ID" value="OLL26158.1"/>
    <property type="molecule type" value="Genomic_DNA"/>
</dbReference>
<evidence type="ECO:0000313" key="2">
    <source>
        <dbReference type="EMBL" id="OLL26158.1"/>
    </source>
</evidence>
<feature type="region of interest" description="Disordered" evidence="1">
    <location>
        <begin position="1"/>
        <end position="44"/>
    </location>
</feature>
<dbReference type="Proteomes" id="UP000186594">
    <property type="component" value="Unassembled WGS sequence"/>
</dbReference>
<protein>
    <submittedName>
        <fullName evidence="2">Uncharacterized protein</fullName>
    </submittedName>
</protein>
<reference evidence="2 3" key="1">
    <citation type="submission" date="2016-04" db="EMBL/GenBank/DDBJ databases">
        <title>Evolutionary innovation and constraint leading to complex multicellularity in the Ascomycota.</title>
        <authorList>
            <person name="Cisse O."/>
            <person name="Nguyen A."/>
            <person name="Hewitt D.A."/>
            <person name="Jedd G."/>
            <person name="Stajich J.E."/>
        </authorList>
    </citation>
    <scope>NUCLEOTIDE SEQUENCE [LARGE SCALE GENOMIC DNA]</scope>
    <source>
        <strain evidence="2 3">DAH-3</strain>
    </source>
</reference>
<organism evidence="2 3">
    <name type="scientific">Neolecta irregularis (strain DAH-3)</name>
    <dbReference type="NCBI Taxonomy" id="1198029"/>
    <lineage>
        <taxon>Eukaryota</taxon>
        <taxon>Fungi</taxon>
        <taxon>Dikarya</taxon>
        <taxon>Ascomycota</taxon>
        <taxon>Taphrinomycotina</taxon>
        <taxon>Neolectales</taxon>
        <taxon>Neolectaceae</taxon>
        <taxon>Neolecta</taxon>
    </lineage>
</organism>
<dbReference type="AlphaFoldDB" id="A0A1U7LU64"/>
<sequence>MSYGQVDHGRVPQFYQGSSRPSSIYGRASDRRDFGPENSPAASQFHDAASYRRAFAESIIKNSPHVSNLRAPSFSIVNIHQDMKDFGEGYRRFEQFWGEETAKMMLSGKPLGNFRAKPKKRRQTWRQRIHKRAKAFFKRITCRRVYRH</sequence>
<evidence type="ECO:0000256" key="1">
    <source>
        <dbReference type="SAM" id="MobiDB-lite"/>
    </source>
</evidence>
<name>A0A1U7LU64_NEOID</name>
<evidence type="ECO:0000313" key="3">
    <source>
        <dbReference type="Proteomes" id="UP000186594"/>
    </source>
</evidence>
<dbReference type="OrthoDB" id="2405944at2759"/>
<gene>
    <name evidence="2" type="ORF">NEOLI_002119</name>
</gene>
<proteinExistence type="predicted"/>
<keyword evidence="3" id="KW-1185">Reference proteome</keyword>